<dbReference type="AlphaFoldDB" id="A0A9Q0MU13"/>
<sequence>DCGPSLKCVTLLFVLTLEPIAIGWNVFGVLLNLAYWLSPPGDIKQVLGFIDQSFDTYYIFSYTHSVVTKPDHSRKFSKVEILATSEIRGGMQFTKLVVGSRHNATKFLYRAQINILTSNVLKLRLVALVGTRSGGDL</sequence>
<gene>
    <name evidence="2" type="ORF">Bhyg_09796</name>
</gene>
<feature type="non-terminal residue" evidence="2">
    <location>
        <position position="137"/>
    </location>
</feature>
<evidence type="ECO:0000313" key="3">
    <source>
        <dbReference type="Proteomes" id="UP001151699"/>
    </source>
</evidence>
<dbReference type="Proteomes" id="UP001151699">
    <property type="component" value="Chromosome X"/>
</dbReference>
<feature type="transmembrane region" description="Helical" evidence="1">
    <location>
        <begin position="20"/>
        <end position="37"/>
    </location>
</feature>
<evidence type="ECO:0000256" key="1">
    <source>
        <dbReference type="SAM" id="Phobius"/>
    </source>
</evidence>
<keyword evidence="1" id="KW-1133">Transmembrane helix</keyword>
<feature type="non-terminal residue" evidence="2">
    <location>
        <position position="1"/>
    </location>
</feature>
<keyword evidence="1" id="KW-0812">Transmembrane</keyword>
<proteinExistence type="predicted"/>
<evidence type="ECO:0000313" key="2">
    <source>
        <dbReference type="EMBL" id="KAJ6637070.1"/>
    </source>
</evidence>
<comment type="caution">
    <text evidence="2">The sequence shown here is derived from an EMBL/GenBank/DDBJ whole genome shotgun (WGS) entry which is preliminary data.</text>
</comment>
<accession>A0A9Q0MU13</accession>
<protein>
    <submittedName>
        <fullName evidence="2">Uncharacterized protein</fullName>
    </submittedName>
</protein>
<keyword evidence="1" id="KW-0472">Membrane</keyword>
<name>A0A9Q0MU13_9DIPT</name>
<reference evidence="2" key="1">
    <citation type="submission" date="2022-07" db="EMBL/GenBank/DDBJ databases">
        <authorList>
            <person name="Trinca V."/>
            <person name="Uliana J.V.C."/>
            <person name="Torres T.T."/>
            <person name="Ward R.J."/>
            <person name="Monesi N."/>
        </authorList>
    </citation>
    <scope>NUCLEOTIDE SEQUENCE</scope>
    <source>
        <strain evidence="2">HSMRA1968</strain>
        <tissue evidence="2">Whole embryos</tissue>
    </source>
</reference>
<organism evidence="2 3">
    <name type="scientific">Pseudolycoriella hygida</name>
    <dbReference type="NCBI Taxonomy" id="35572"/>
    <lineage>
        <taxon>Eukaryota</taxon>
        <taxon>Metazoa</taxon>
        <taxon>Ecdysozoa</taxon>
        <taxon>Arthropoda</taxon>
        <taxon>Hexapoda</taxon>
        <taxon>Insecta</taxon>
        <taxon>Pterygota</taxon>
        <taxon>Neoptera</taxon>
        <taxon>Endopterygota</taxon>
        <taxon>Diptera</taxon>
        <taxon>Nematocera</taxon>
        <taxon>Sciaroidea</taxon>
        <taxon>Sciaridae</taxon>
        <taxon>Pseudolycoriella</taxon>
    </lineage>
</organism>
<dbReference type="EMBL" id="WJQU01000003">
    <property type="protein sequence ID" value="KAJ6637070.1"/>
    <property type="molecule type" value="Genomic_DNA"/>
</dbReference>
<keyword evidence="3" id="KW-1185">Reference proteome</keyword>